<dbReference type="KEGG" id="bse:Bsel_1379"/>
<evidence type="ECO:0000313" key="7">
    <source>
        <dbReference type="Proteomes" id="UP000000271"/>
    </source>
</evidence>
<dbReference type="GO" id="GO:0015226">
    <property type="term" value="F:carnitine transmembrane transporter activity"/>
    <property type="evidence" value="ECO:0007669"/>
    <property type="project" value="TreeGrafter"/>
</dbReference>
<accession>D6XSV5</accession>
<evidence type="ECO:0000256" key="4">
    <source>
        <dbReference type="ARBA" id="ARBA00023136"/>
    </source>
</evidence>
<dbReference type="STRING" id="439292.Bsel_1379"/>
<organism evidence="6 7">
    <name type="scientific">Bacillus selenitireducens (strain ATCC 700615 / DSM 15326 / MLS10)</name>
    <dbReference type="NCBI Taxonomy" id="439292"/>
    <lineage>
        <taxon>Bacteria</taxon>
        <taxon>Bacillati</taxon>
        <taxon>Bacillota</taxon>
        <taxon>Bacilli</taxon>
        <taxon>Bacillales</taxon>
        <taxon>Bacillaceae</taxon>
        <taxon>Salisediminibacterium</taxon>
    </lineage>
</organism>
<proteinExistence type="predicted"/>
<dbReference type="GO" id="GO:0015871">
    <property type="term" value="P:choline transport"/>
    <property type="evidence" value="ECO:0007669"/>
    <property type="project" value="TreeGrafter"/>
</dbReference>
<reference evidence="6" key="1">
    <citation type="submission" date="2009-10" db="EMBL/GenBank/DDBJ databases">
        <title>Complete sequence of Bacillus selenitireducens MLS10.</title>
        <authorList>
            <consortium name="US DOE Joint Genome Institute"/>
            <person name="Lucas S."/>
            <person name="Copeland A."/>
            <person name="Lapidus A."/>
            <person name="Glavina del Rio T."/>
            <person name="Dalin E."/>
            <person name="Tice H."/>
            <person name="Bruce D."/>
            <person name="Goodwin L."/>
            <person name="Pitluck S."/>
            <person name="Sims D."/>
            <person name="Brettin T."/>
            <person name="Detter J.C."/>
            <person name="Han C."/>
            <person name="Larimer F."/>
            <person name="Land M."/>
            <person name="Hauser L."/>
            <person name="Kyrpides N."/>
            <person name="Ovchinnikova G."/>
            <person name="Stolz J."/>
        </authorList>
    </citation>
    <scope>NUCLEOTIDE SEQUENCE [LARGE SCALE GENOMIC DNA]</scope>
    <source>
        <strain evidence="6">MLS10</strain>
    </source>
</reference>
<dbReference type="EMBL" id="CP001791">
    <property type="protein sequence ID" value="ADH98891.1"/>
    <property type="molecule type" value="Genomic_DNA"/>
</dbReference>
<evidence type="ECO:0000313" key="6">
    <source>
        <dbReference type="EMBL" id="ADH98891.1"/>
    </source>
</evidence>
<dbReference type="AlphaFoldDB" id="D6XSV5"/>
<dbReference type="InterPro" id="IPR007210">
    <property type="entry name" value="ABC_Gly_betaine_transp_sub-bd"/>
</dbReference>
<evidence type="ECO:0000256" key="2">
    <source>
        <dbReference type="ARBA" id="ARBA00022448"/>
    </source>
</evidence>
<evidence type="ECO:0000256" key="1">
    <source>
        <dbReference type="ARBA" id="ARBA00004236"/>
    </source>
</evidence>
<dbReference type="PANTHER" id="PTHR47737">
    <property type="entry name" value="GLYCINE BETAINE/PROLINE BETAINE TRANSPORT SYSTEM PERMEASE PROTEIN PROW"/>
    <property type="match status" value="1"/>
</dbReference>
<dbReference type="OrthoDB" id="9787902at2"/>
<keyword evidence="2" id="KW-0813">Transport</keyword>
<dbReference type="GO" id="GO:0031460">
    <property type="term" value="P:glycine betaine transport"/>
    <property type="evidence" value="ECO:0007669"/>
    <property type="project" value="TreeGrafter"/>
</dbReference>
<name>D6XSV5_BACIE</name>
<evidence type="ECO:0000259" key="5">
    <source>
        <dbReference type="Pfam" id="PF04069"/>
    </source>
</evidence>
<dbReference type="CDD" id="cd13639">
    <property type="entry name" value="PBP2_OpuAC_like"/>
    <property type="match status" value="1"/>
</dbReference>
<feature type="domain" description="ABC-type glycine betaine transport system substrate-binding" evidence="5">
    <location>
        <begin position="32"/>
        <end position="273"/>
    </location>
</feature>
<dbReference type="GO" id="GO:0005275">
    <property type="term" value="F:amine transmembrane transporter activity"/>
    <property type="evidence" value="ECO:0007669"/>
    <property type="project" value="TreeGrafter"/>
</dbReference>
<keyword evidence="3" id="KW-1003">Cell membrane</keyword>
<dbReference type="Proteomes" id="UP000000271">
    <property type="component" value="Chromosome"/>
</dbReference>
<dbReference type="Gene3D" id="3.40.190.100">
    <property type="entry name" value="Glycine betaine-binding periplasmic protein, domain 2"/>
    <property type="match status" value="1"/>
</dbReference>
<dbReference type="PANTHER" id="PTHR47737:SF1">
    <property type="entry name" value="GLYCINE BETAINE_PROLINE BETAINE TRANSPORT SYSTEM PERMEASE PROTEIN PROW"/>
    <property type="match status" value="1"/>
</dbReference>
<dbReference type="GO" id="GO:0043190">
    <property type="term" value="C:ATP-binding cassette (ABC) transporter complex"/>
    <property type="evidence" value="ECO:0007669"/>
    <property type="project" value="InterPro"/>
</dbReference>
<evidence type="ECO:0000256" key="3">
    <source>
        <dbReference type="ARBA" id="ARBA00022475"/>
    </source>
</evidence>
<dbReference type="RefSeq" id="WP_013172315.1">
    <property type="nucleotide sequence ID" value="NC_014219.1"/>
</dbReference>
<dbReference type="Pfam" id="PF04069">
    <property type="entry name" value="OpuAC"/>
    <property type="match status" value="1"/>
</dbReference>
<comment type="subcellular location">
    <subcellularLocation>
        <location evidence="1">Cell membrane</location>
    </subcellularLocation>
</comment>
<dbReference type="HOGENOM" id="CLU_008673_1_0_9"/>
<gene>
    <name evidence="6" type="ordered locus">Bsel_1379</name>
</gene>
<protein>
    <submittedName>
        <fullName evidence="6">Substrate-binding region of ABC-type glycine betaine transport system</fullName>
    </submittedName>
</protein>
<sequence>MNINTIMKGAAVGSVFFLAACGNNESNDSMGEIEIGYNNWAENIAVTNMWKILLEEQGYDVTITPLEKAPIWSAVANDNIDIGMEIWLPITDEPFYEEYNEDIHIGEMWFEAANLGFAVPDYMPITSIDELDTVYDEINGEITGIEAGASISELADQTLEHYGLEVSQTNSSEAAMMTALDTAYQAEEPIVVAMWNPHWAFAEYNIRYLEDPKGTFGEPDDIFFMTRTGFPEDHPDILEWLNTWEMNDENLGELMAMINEQGEEEGASRWIEENRDTIDTWIQ</sequence>
<keyword evidence="7" id="KW-1185">Reference proteome</keyword>
<dbReference type="SUPFAM" id="SSF53850">
    <property type="entry name" value="Periplasmic binding protein-like II"/>
    <property type="match status" value="1"/>
</dbReference>
<dbReference type="Gene3D" id="3.40.190.10">
    <property type="entry name" value="Periplasmic binding protein-like II"/>
    <property type="match status" value="1"/>
</dbReference>
<keyword evidence="4" id="KW-0472">Membrane</keyword>
<dbReference type="eggNOG" id="COG2113">
    <property type="taxonomic scope" value="Bacteria"/>
</dbReference>